<dbReference type="EMBL" id="JAYMYQ010000009">
    <property type="protein sequence ID" value="KAK7314054.1"/>
    <property type="molecule type" value="Genomic_DNA"/>
</dbReference>
<dbReference type="Proteomes" id="UP001367508">
    <property type="component" value="Unassembled WGS sequence"/>
</dbReference>
<protein>
    <submittedName>
        <fullName evidence="2">Uncharacterized protein</fullName>
    </submittedName>
</protein>
<name>A0AAN9KBW5_CANGL</name>
<comment type="caution">
    <text evidence="2">The sequence shown here is derived from an EMBL/GenBank/DDBJ whole genome shotgun (WGS) entry which is preliminary data.</text>
</comment>
<proteinExistence type="predicted"/>
<evidence type="ECO:0000313" key="2">
    <source>
        <dbReference type="EMBL" id="KAK7314054.1"/>
    </source>
</evidence>
<sequence length="137" mass="15152">MEVFKDWVQLLSQFVSYAVYMICFVSLFRRAWKAVIGCGSMEGHAYNCTSNERIGGFGHWEVCTLSFAVLYLLPPQQLESALNKHANLRAPLLLMPANQLSTLVVLGLANATHVQQHLSTSLHPSDTSFSVHGATLT</sequence>
<keyword evidence="1" id="KW-1133">Transmembrane helix</keyword>
<accession>A0AAN9KBW5</accession>
<keyword evidence="1" id="KW-0472">Membrane</keyword>
<reference evidence="2 3" key="1">
    <citation type="submission" date="2024-01" db="EMBL/GenBank/DDBJ databases">
        <title>The genomes of 5 underutilized Papilionoideae crops provide insights into root nodulation and disease resistanc.</title>
        <authorList>
            <person name="Jiang F."/>
        </authorList>
    </citation>
    <scope>NUCLEOTIDE SEQUENCE [LARGE SCALE GENOMIC DNA]</scope>
    <source>
        <strain evidence="2">LVBAO_FW01</strain>
        <tissue evidence="2">Leaves</tissue>
    </source>
</reference>
<feature type="transmembrane region" description="Helical" evidence="1">
    <location>
        <begin position="14"/>
        <end position="32"/>
    </location>
</feature>
<organism evidence="2 3">
    <name type="scientific">Canavalia gladiata</name>
    <name type="common">Sword bean</name>
    <name type="synonym">Dolichos gladiatus</name>
    <dbReference type="NCBI Taxonomy" id="3824"/>
    <lineage>
        <taxon>Eukaryota</taxon>
        <taxon>Viridiplantae</taxon>
        <taxon>Streptophyta</taxon>
        <taxon>Embryophyta</taxon>
        <taxon>Tracheophyta</taxon>
        <taxon>Spermatophyta</taxon>
        <taxon>Magnoliopsida</taxon>
        <taxon>eudicotyledons</taxon>
        <taxon>Gunneridae</taxon>
        <taxon>Pentapetalae</taxon>
        <taxon>rosids</taxon>
        <taxon>fabids</taxon>
        <taxon>Fabales</taxon>
        <taxon>Fabaceae</taxon>
        <taxon>Papilionoideae</taxon>
        <taxon>50 kb inversion clade</taxon>
        <taxon>NPAAA clade</taxon>
        <taxon>indigoferoid/millettioid clade</taxon>
        <taxon>Phaseoleae</taxon>
        <taxon>Canavalia</taxon>
    </lineage>
</organism>
<evidence type="ECO:0000313" key="3">
    <source>
        <dbReference type="Proteomes" id="UP001367508"/>
    </source>
</evidence>
<gene>
    <name evidence="2" type="ORF">VNO77_39262</name>
</gene>
<keyword evidence="3" id="KW-1185">Reference proteome</keyword>
<dbReference type="AlphaFoldDB" id="A0AAN9KBW5"/>
<evidence type="ECO:0000256" key="1">
    <source>
        <dbReference type="SAM" id="Phobius"/>
    </source>
</evidence>
<keyword evidence="1" id="KW-0812">Transmembrane</keyword>